<keyword evidence="2" id="KW-0963">Cytoplasm</keyword>
<dbReference type="Proteomes" id="UP001165427">
    <property type="component" value="Unassembled WGS sequence"/>
</dbReference>
<dbReference type="InterPro" id="IPR027417">
    <property type="entry name" value="P-loop_NTPase"/>
</dbReference>
<keyword evidence="4 11" id="KW-0378">Hydrolase</keyword>
<dbReference type="InterPro" id="IPR050079">
    <property type="entry name" value="DEAD_box_RNA_helicase"/>
</dbReference>
<dbReference type="InterPro" id="IPR014001">
    <property type="entry name" value="Helicase_ATP-bd"/>
</dbReference>
<dbReference type="CDD" id="cd00268">
    <property type="entry name" value="DEADc"/>
    <property type="match status" value="1"/>
</dbReference>
<dbReference type="InterPro" id="IPR014014">
    <property type="entry name" value="RNA_helicase_DEAD_Q_motif"/>
</dbReference>
<evidence type="ECO:0000256" key="11">
    <source>
        <dbReference type="RuleBase" id="RU000492"/>
    </source>
</evidence>
<dbReference type="AlphaFoldDB" id="A0AA41R7Z4"/>
<dbReference type="Gene3D" id="3.40.50.300">
    <property type="entry name" value="P-loop containing nucleotide triphosphate hydrolases"/>
    <property type="match status" value="2"/>
</dbReference>
<comment type="caution">
    <text evidence="16">The sequence shown here is derived from an EMBL/GenBank/DDBJ whole genome shotgun (WGS) entry which is preliminary data.</text>
</comment>
<dbReference type="GO" id="GO:0009266">
    <property type="term" value="P:response to temperature stimulus"/>
    <property type="evidence" value="ECO:0007669"/>
    <property type="project" value="UniProtKB-ARBA"/>
</dbReference>
<dbReference type="EC" id="3.6.4.13" evidence="1"/>
<feature type="short sequence motif" description="Q motif" evidence="10">
    <location>
        <begin position="3"/>
        <end position="31"/>
    </location>
</feature>
<name>A0AA41R7Z4_9BACT</name>
<comment type="catalytic activity">
    <reaction evidence="8">
        <text>ATP + H2O = ADP + phosphate + H(+)</text>
        <dbReference type="Rhea" id="RHEA:13065"/>
        <dbReference type="ChEBI" id="CHEBI:15377"/>
        <dbReference type="ChEBI" id="CHEBI:15378"/>
        <dbReference type="ChEBI" id="CHEBI:30616"/>
        <dbReference type="ChEBI" id="CHEBI:43474"/>
        <dbReference type="ChEBI" id="CHEBI:456216"/>
        <dbReference type="EC" id="3.6.4.13"/>
    </reaction>
</comment>
<feature type="region of interest" description="Disordered" evidence="12">
    <location>
        <begin position="443"/>
        <end position="470"/>
    </location>
</feature>
<dbReference type="PROSITE" id="PS51192">
    <property type="entry name" value="HELICASE_ATP_BIND_1"/>
    <property type="match status" value="1"/>
</dbReference>
<dbReference type="Pfam" id="PF00271">
    <property type="entry name" value="Helicase_C"/>
    <property type="match status" value="1"/>
</dbReference>
<keyword evidence="17" id="KW-1185">Reference proteome</keyword>
<comment type="similarity">
    <text evidence="7 11">Belongs to the DEAD box helicase family.</text>
</comment>
<dbReference type="GO" id="GO:0042255">
    <property type="term" value="P:ribosome assembly"/>
    <property type="evidence" value="ECO:0007669"/>
    <property type="project" value="UniProtKB-ARBA"/>
</dbReference>
<evidence type="ECO:0000256" key="6">
    <source>
        <dbReference type="ARBA" id="ARBA00022840"/>
    </source>
</evidence>
<dbReference type="CDD" id="cd18787">
    <property type="entry name" value="SF2_C_DEAD"/>
    <property type="match status" value="1"/>
</dbReference>
<organism evidence="16 17">
    <name type="scientific">Desulfatitalea alkaliphila</name>
    <dbReference type="NCBI Taxonomy" id="2929485"/>
    <lineage>
        <taxon>Bacteria</taxon>
        <taxon>Pseudomonadati</taxon>
        <taxon>Thermodesulfobacteriota</taxon>
        <taxon>Desulfobacteria</taxon>
        <taxon>Desulfobacterales</taxon>
        <taxon>Desulfosarcinaceae</taxon>
        <taxon>Desulfatitalea</taxon>
    </lineage>
</organism>
<dbReference type="FunFam" id="3.40.50.300:FF:000108">
    <property type="entry name" value="ATP-dependent RNA helicase RhlE"/>
    <property type="match status" value="1"/>
</dbReference>
<dbReference type="PANTHER" id="PTHR47959">
    <property type="entry name" value="ATP-DEPENDENT RNA HELICASE RHLE-RELATED"/>
    <property type="match status" value="1"/>
</dbReference>
<dbReference type="SMART" id="SM00487">
    <property type="entry name" value="DEXDc"/>
    <property type="match status" value="1"/>
</dbReference>
<dbReference type="SUPFAM" id="SSF52540">
    <property type="entry name" value="P-loop containing nucleoside triphosphate hydrolases"/>
    <property type="match status" value="1"/>
</dbReference>
<evidence type="ECO:0000256" key="2">
    <source>
        <dbReference type="ARBA" id="ARBA00022490"/>
    </source>
</evidence>
<evidence type="ECO:0000256" key="4">
    <source>
        <dbReference type="ARBA" id="ARBA00022801"/>
    </source>
</evidence>
<keyword evidence="6 11" id="KW-0067">ATP-binding</keyword>
<dbReference type="RefSeq" id="WP_246913792.1">
    <property type="nucleotide sequence ID" value="NZ_JALJRB010000030.1"/>
</dbReference>
<feature type="domain" description="Helicase C-terminal" evidence="14">
    <location>
        <begin position="215"/>
        <end position="377"/>
    </location>
</feature>
<evidence type="ECO:0000256" key="10">
    <source>
        <dbReference type="PROSITE-ProRule" id="PRU00552"/>
    </source>
</evidence>
<reference evidence="16" key="1">
    <citation type="submission" date="2022-04" db="EMBL/GenBank/DDBJ databases">
        <title>Desulfatitalea alkaliphila sp. nov., a novel anaerobic sulfate-reducing bacterium isolated from terrestrial mud volcano, Taman Peninsula, Russia.</title>
        <authorList>
            <person name="Khomyakova M.A."/>
            <person name="Merkel A.Y."/>
            <person name="Slobodkin A.I."/>
        </authorList>
    </citation>
    <scope>NUCLEOTIDE SEQUENCE</scope>
    <source>
        <strain evidence="16">M08but</strain>
    </source>
</reference>
<proteinExistence type="inferred from homology"/>
<evidence type="ECO:0000256" key="9">
    <source>
        <dbReference type="ARBA" id="ARBA00074363"/>
    </source>
</evidence>
<accession>A0AA41R7Z4</accession>
<evidence type="ECO:0000256" key="1">
    <source>
        <dbReference type="ARBA" id="ARBA00012552"/>
    </source>
</evidence>
<dbReference type="PANTHER" id="PTHR47959:SF13">
    <property type="entry name" value="ATP-DEPENDENT RNA HELICASE RHLE"/>
    <property type="match status" value="1"/>
</dbReference>
<evidence type="ECO:0000259" key="14">
    <source>
        <dbReference type="PROSITE" id="PS51194"/>
    </source>
</evidence>
<dbReference type="EMBL" id="JALJRB010000030">
    <property type="protein sequence ID" value="MCJ8502661.1"/>
    <property type="molecule type" value="Genomic_DNA"/>
</dbReference>
<evidence type="ECO:0000259" key="13">
    <source>
        <dbReference type="PROSITE" id="PS51192"/>
    </source>
</evidence>
<dbReference type="PROSITE" id="PS51194">
    <property type="entry name" value="HELICASE_CTER"/>
    <property type="match status" value="1"/>
</dbReference>
<dbReference type="PROSITE" id="PS00039">
    <property type="entry name" value="DEAD_ATP_HELICASE"/>
    <property type="match status" value="1"/>
</dbReference>
<dbReference type="Pfam" id="PF00270">
    <property type="entry name" value="DEAD"/>
    <property type="match status" value="1"/>
</dbReference>
<evidence type="ECO:0000256" key="3">
    <source>
        <dbReference type="ARBA" id="ARBA00022741"/>
    </source>
</evidence>
<dbReference type="GO" id="GO:0005524">
    <property type="term" value="F:ATP binding"/>
    <property type="evidence" value="ECO:0007669"/>
    <property type="project" value="UniProtKB-KW"/>
</dbReference>
<evidence type="ECO:0000313" key="17">
    <source>
        <dbReference type="Proteomes" id="UP001165427"/>
    </source>
</evidence>
<evidence type="ECO:0000256" key="8">
    <source>
        <dbReference type="ARBA" id="ARBA00047984"/>
    </source>
</evidence>
<dbReference type="InterPro" id="IPR044742">
    <property type="entry name" value="DEAD/DEAH_RhlB"/>
</dbReference>
<protein>
    <recommendedName>
        <fullName evidence="9">DEAD-box ATP-dependent RNA helicase RhpA</fullName>
        <ecNumber evidence="1">3.6.4.13</ecNumber>
    </recommendedName>
</protein>
<dbReference type="InterPro" id="IPR011545">
    <property type="entry name" value="DEAD/DEAH_box_helicase_dom"/>
</dbReference>
<dbReference type="InterPro" id="IPR001650">
    <property type="entry name" value="Helicase_C-like"/>
</dbReference>
<dbReference type="Pfam" id="PF03880">
    <property type="entry name" value="DbpA"/>
    <property type="match status" value="1"/>
</dbReference>
<dbReference type="PROSITE" id="PS51195">
    <property type="entry name" value="Q_MOTIF"/>
    <property type="match status" value="1"/>
</dbReference>
<dbReference type="GO" id="GO:0016787">
    <property type="term" value="F:hydrolase activity"/>
    <property type="evidence" value="ECO:0007669"/>
    <property type="project" value="UniProtKB-KW"/>
</dbReference>
<dbReference type="Gene3D" id="3.30.70.330">
    <property type="match status" value="1"/>
</dbReference>
<evidence type="ECO:0000313" key="16">
    <source>
        <dbReference type="EMBL" id="MCJ8502661.1"/>
    </source>
</evidence>
<dbReference type="InterPro" id="IPR005580">
    <property type="entry name" value="DbpA/CsdA_RNA-bd_dom"/>
</dbReference>
<dbReference type="InterPro" id="IPR000629">
    <property type="entry name" value="RNA-helicase_DEAD-box_CS"/>
</dbReference>
<dbReference type="InterPro" id="IPR012677">
    <property type="entry name" value="Nucleotide-bd_a/b_plait_sf"/>
</dbReference>
<dbReference type="SMART" id="SM00490">
    <property type="entry name" value="HELICc"/>
    <property type="match status" value="1"/>
</dbReference>
<evidence type="ECO:0000259" key="15">
    <source>
        <dbReference type="PROSITE" id="PS51195"/>
    </source>
</evidence>
<evidence type="ECO:0000256" key="7">
    <source>
        <dbReference type="ARBA" id="ARBA00038437"/>
    </source>
</evidence>
<keyword evidence="3 11" id="KW-0547">Nucleotide-binding</keyword>
<keyword evidence="5 11" id="KW-0347">Helicase</keyword>
<evidence type="ECO:0000256" key="5">
    <source>
        <dbReference type="ARBA" id="ARBA00022806"/>
    </source>
</evidence>
<feature type="domain" description="DEAD-box RNA helicase Q" evidence="15">
    <location>
        <begin position="3"/>
        <end position="31"/>
    </location>
</feature>
<dbReference type="GO" id="GO:0003676">
    <property type="term" value="F:nucleic acid binding"/>
    <property type="evidence" value="ECO:0007669"/>
    <property type="project" value="InterPro"/>
</dbReference>
<feature type="domain" description="Helicase ATP-binding" evidence="13">
    <location>
        <begin position="34"/>
        <end position="204"/>
    </location>
</feature>
<sequence>MTQPFAALGLHPVLVQTVAEKGYDAPTPIQANIIPAMLEGRDVIGQSRTGSGKTAGFALPMLHALVPGQRHVQYLVLAPTRELAIQVAAAISQYGRGVGVRVLAVYGGQPYSEQIKPLKRGVDVVVGTPGRLLDLMARKALDLGRVAGVVVDEADEMLSMGFIGDIEAILQATPADRRTALFSATMPAPIRALAQRYLRDPLVFSMGKEKLTVATVEQRYYLVNENDRLAALTRLFEVEPIVSALVFARTRLGTGELVNALVGRGFTAEVLNGDLNQEARERVLQRFRNNRIKVLVATDVAARGLDIDHVSHVFNYDLPQDPEVYVHRIGRTGRAGKTGVAISLLTPKERWFLRKVESFTKQKMTPAELPTPEAIQIRRDEQLVEQMGIWLRRGRCRRERELVTTLMEQGHDLAEIAAAALKLVRAEEGNRPIAPIGELLEERPRAARPAPRRGEWTKGPSPTADRRSHENGMVRLALNTGKSHGLSVGHIVGSLAHHADIPGACIGRIRIEDRTTYVDVPEKVVARVLGMKAPYRIGRQQVTVALA</sequence>
<dbReference type="GO" id="GO:0003724">
    <property type="term" value="F:RNA helicase activity"/>
    <property type="evidence" value="ECO:0007669"/>
    <property type="project" value="UniProtKB-EC"/>
</dbReference>
<evidence type="ECO:0000256" key="12">
    <source>
        <dbReference type="SAM" id="MobiDB-lite"/>
    </source>
</evidence>
<gene>
    <name evidence="16" type="ORF">MRX98_18950</name>
</gene>
<dbReference type="GO" id="GO:0005829">
    <property type="term" value="C:cytosol"/>
    <property type="evidence" value="ECO:0007669"/>
    <property type="project" value="TreeGrafter"/>
</dbReference>